<organism evidence="4 5">
    <name type="scientific">Marinobacter iranensis</name>
    <dbReference type="NCBI Taxonomy" id="2962607"/>
    <lineage>
        <taxon>Bacteria</taxon>
        <taxon>Pseudomonadati</taxon>
        <taxon>Pseudomonadota</taxon>
        <taxon>Gammaproteobacteria</taxon>
        <taxon>Pseudomonadales</taxon>
        <taxon>Marinobacteraceae</taxon>
        <taxon>Marinobacter</taxon>
    </lineage>
</organism>
<evidence type="ECO:0000313" key="4">
    <source>
        <dbReference type="EMBL" id="MDF0750468.1"/>
    </source>
</evidence>
<keyword evidence="4" id="KW-0378">Hydrolase</keyword>
<dbReference type="Proteomes" id="UP001143391">
    <property type="component" value="Unassembled WGS sequence"/>
</dbReference>
<evidence type="ECO:0000259" key="3">
    <source>
        <dbReference type="Pfam" id="PF13354"/>
    </source>
</evidence>
<reference evidence="4" key="1">
    <citation type="submission" date="2022-07" db="EMBL/GenBank/DDBJ databases">
        <title>Marinobacter iranensis a new bacterium isolate from a hipersaline lake in Iran.</title>
        <authorList>
            <person name="Mohammad A.M.A."/>
            <person name="Cristina S.-P."/>
            <person name="Antonio V."/>
        </authorList>
    </citation>
    <scope>NUCLEOTIDE SEQUENCE</scope>
    <source>
        <strain evidence="4">71-i</strain>
    </source>
</reference>
<dbReference type="InterPro" id="IPR000871">
    <property type="entry name" value="Beta-lactam_class-A"/>
</dbReference>
<dbReference type="RefSeq" id="WP_275705992.1">
    <property type="nucleotide sequence ID" value="NZ_JANCMW010000004.1"/>
</dbReference>
<name>A0ABT5Y9W3_9GAMM</name>
<evidence type="ECO:0000256" key="1">
    <source>
        <dbReference type="ARBA" id="ARBA00001526"/>
    </source>
</evidence>
<dbReference type="EMBL" id="JANCMW010000004">
    <property type="protein sequence ID" value="MDF0750468.1"/>
    <property type="molecule type" value="Genomic_DNA"/>
</dbReference>
<dbReference type="Pfam" id="PF00768">
    <property type="entry name" value="Peptidase_S11"/>
    <property type="match status" value="1"/>
</dbReference>
<evidence type="ECO:0000259" key="2">
    <source>
        <dbReference type="Pfam" id="PF00768"/>
    </source>
</evidence>
<protein>
    <submittedName>
        <fullName evidence="4">Serine hydrolase</fullName>
    </submittedName>
</protein>
<accession>A0ABT5Y9W3</accession>
<dbReference type="GO" id="GO:0016787">
    <property type="term" value="F:hydrolase activity"/>
    <property type="evidence" value="ECO:0007669"/>
    <property type="project" value="UniProtKB-KW"/>
</dbReference>
<sequence length="253" mass="27659">MTQPDRNLDKRWQHAISVILRYKVKLERLWLRKLYNNRPRKLKVQSIATASLDSDNKLHIVHVNNSSSRKCKPASLTKVMAVITALDEIGSIDERITVEAEDILPGSRNNLKAGDKISWKDAFHNMLMASSNSSANTVIRSLGLRLPSPEPCTRPNASAEAPACGAIAAMNAKAQSLGMTGTRFTNASGLDSYGMYTTAHDMLLMGVAALAYPDLTKAWGKTVHIMKVGGPSARDVEITSTLKQLFDEEPVVG</sequence>
<proteinExistence type="predicted"/>
<dbReference type="InterPro" id="IPR012338">
    <property type="entry name" value="Beta-lactam/transpept-like"/>
</dbReference>
<dbReference type="Gene3D" id="3.40.710.10">
    <property type="entry name" value="DD-peptidase/beta-lactamase superfamily"/>
    <property type="match status" value="1"/>
</dbReference>
<evidence type="ECO:0000313" key="5">
    <source>
        <dbReference type="Proteomes" id="UP001143391"/>
    </source>
</evidence>
<feature type="domain" description="Beta-lactamase class A catalytic" evidence="3">
    <location>
        <begin position="51"/>
        <end position="144"/>
    </location>
</feature>
<feature type="domain" description="Peptidase S11 D-alanyl-D-alanine carboxypeptidase A N-terminal" evidence="2">
    <location>
        <begin position="167"/>
        <end position="215"/>
    </location>
</feature>
<comment type="caution">
    <text evidence="4">The sequence shown here is derived from an EMBL/GenBank/DDBJ whole genome shotgun (WGS) entry which is preliminary data.</text>
</comment>
<dbReference type="InterPro" id="IPR001967">
    <property type="entry name" value="Peptidase_S11_N"/>
</dbReference>
<dbReference type="PANTHER" id="PTHR35333">
    <property type="entry name" value="BETA-LACTAMASE"/>
    <property type="match status" value="1"/>
</dbReference>
<gene>
    <name evidence="4" type="ORF">NLU14_09510</name>
</gene>
<dbReference type="Pfam" id="PF13354">
    <property type="entry name" value="Beta-lactamase2"/>
    <property type="match status" value="1"/>
</dbReference>
<comment type="catalytic activity">
    <reaction evidence="1">
        <text>a beta-lactam + H2O = a substituted beta-amino acid</text>
        <dbReference type="Rhea" id="RHEA:20401"/>
        <dbReference type="ChEBI" id="CHEBI:15377"/>
        <dbReference type="ChEBI" id="CHEBI:35627"/>
        <dbReference type="ChEBI" id="CHEBI:140347"/>
        <dbReference type="EC" id="3.5.2.6"/>
    </reaction>
</comment>
<dbReference type="PANTHER" id="PTHR35333:SF4">
    <property type="entry name" value="SLR0121 PROTEIN"/>
    <property type="match status" value="1"/>
</dbReference>
<keyword evidence="5" id="KW-1185">Reference proteome</keyword>
<dbReference type="SUPFAM" id="SSF56601">
    <property type="entry name" value="beta-lactamase/transpeptidase-like"/>
    <property type="match status" value="1"/>
</dbReference>
<dbReference type="InterPro" id="IPR045155">
    <property type="entry name" value="Beta-lactam_cat"/>
</dbReference>